<accession>W9CNE7</accession>
<keyword evidence="2" id="KW-0812">Transmembrane</keyword>
<comment type="caution">
    <text evidence="3">The sequence shown here is derived from an EMBL/GenBank/DDBJ whole genome shotgun (WGS) entry which is preliminary data.</text>
</comment>
<dbReference type="AlphaFoldDB" id="W9CNE7"/>
<dbReference type="Proteomes" id="UP000019487">
    <property type="component" value="Unassembled WGS sequence"/>
</dbReference>
<organism evidence="3 4">
    <name type="scientific">Sclerotinia borealis (strain F-4128)</name>
    <dbReference type="NCBI Taxonomy" id="1432307"/>
    <lineage>
        <taxon>Eukaryota</taxon>
        <taxon>Fungi</taxon>
        <taxon>Dikarya</taxon>
        <taxon>Ascomycota</taxon>
        <taxon>Pezizomycotina</taxon>
        <taxon>Leotiomycetes</taxon>
        <taxon>Helotiales</taxon>
        <taxon>Sclerotiniaceae</taxon>
        <taxon>Sclerotinia</taxon>
    </lineage>
</organism>
<gene>
    <name evidence="3" type="ORF">SBOR_2281</name>
</gene>
<sequence>MNLTAEPGKPLTSMPPSDKTSIGSLPQDDVIQIIFVVIATALGILSVVLAWVVWKSRRVRIRRDSLNEVTRSSDTFELRLVIGNANTIT</sequence>
<feature type="region of interest" description="Disordered" evidence="1">
    <location>
        <begin position="1"/>
        <end position="22"/>
    </location>
</feature>
<keyword evidence="2" id="KW-1133">Transmembrane helix</keyword>
<evidence type="ECO:0000256" key="2">
    <source>
        <dbReference type="SAM" id="Phobius"/>
    </source>
</evidence>
<keyword evidence="4" id="KW-1185">Reference proteome</keyword>
<dbReference type="HOGENOM" id="CLU_2456045_0_0_1"/>
<keyword evidence="2" id="KW-0472">Membrane</keyword>
<proteinExistence type="predicted"/>
<evidence type="ECO:0000313" key="3">
    <source>
        <dbReference type="EMBL" id="ESZ97351.1"/>
    </source>
</evidence>
<protein>
    <submittedName>
        <fullName evidence="3">Uncharacterized protein</fullName>
    </submittedName>
</protein>
<name>W9CNE7_SCLBF</name>
<evidence type="ECO:0000313" key="4">
    <source>
        <dbReference type="Proteomes" id="UP000019487"/>
    </source>
</evidence>
<evidence type="ECO:0000256" key="1">
    <source>
        <dbReference type="SAM" id="MobiDB-lite"/>
    </source>
</evidence>
<reference evidence="3 4" key="1">
    <citation type="journal article" date="2014" name="Genome Announc.">
        <title>Draft genome sequence of Sclerotinia borealis, a psychrophilic plant pathogenic fungus.</title>
        <authorList>
            <person name="Mardanov A.V."/>
            <person name="Beletsky A.V."/>
            <person name="Kadnikov V.V."/>
            <person name="Ignatov A.N."/>
            <person name="Ravin N.V."/>
        </authorList>
    </citation>
    <scope>NUCLEOTIDE SEQUENCE [LARGE SCALE GENOMIC DNA]</scope>
    <source>
        <strain evidence="4">F-4157</strain>
    </source>
</reference>
<feature type="transmembrane region" description="Helical" evidence="2">
    <location>
        <begin position="30"/>
        <end position="54"/>
    </location>
</feature>
<dbReference type="EMBL" id="AYSA01000090">
    <property type="protein sequence ID" value="ESZ97351.1"/>
    <property type="molecule type" value="Genomic_DNA"/>
</dbReference>